<dbReference type="AlphaFoldDB" id="A0A916YMF3"/>
<dbReference type="Proteomes" id="UP000598997">
    <property type="component" value="Unassembled WGS sequence"/>
</dbReference>
<sequence>MPLPGQLSVEINKLTLCSSSGPVSPAIIAVMDCVYVAGSYDHTDADAVKSTSATGNRTLVATGDWRPELIPYLKAAELMPASNDLLVTLGGELGMARSFMDRIEPDRTMLIFIAEDAPGPERDMVPSERIAFKNLLNDAQSLTHEISLGNVIGVAEQAISFVRASSCGGVSGMALGAKSHALALAIAALSESRLEVVVRVPTGYKGLDVEPSGPIHLFELSDRFEPCSYIET</sequence>
<evidence type="ECO:0000313" key="1">
    <source>
        <dbReference type="EMBL" id="GGD52909.1"/>
    </source>
</evidence>
<dbReference type="EMBL" id="BMIO01000013">
    <property type="protein sequence ID" value="GGD52909.1"/>
    <property type="molecule type" value="Genomic_DNA"/>
</dbReference>
<keyword evidence="2" id="KW-1185">Reference proteome</keyword>
<evidence type="ECO:0000313" key="2">
    <source>
        <dbReference type="Proteomes" id="UP000598997"/>
    </source>
</evidence>
<reference evidence="1 2" key="1">
    <citation type="journal article" date="2014" name="Int. J. Syst. Evol. Microbiol.">
        <title>Complete genome sequence of Corynebacterium casei LMG S-19264T (=DSM 44701T), isolated from a smear-ripened cheese.</title>
        <authorList>
            <consortium name="US DOE Joint Genome Institute (JGI-PGF)"/>
            <person name="Walter F."/>
            <person name="Albersmeier A."/>
            <person name="Kalinowski J."/>
            <person name="Ruckert C."/>
        </authorList>
    </citation>
    <scope>NUCLEOTIDE SEQUENCE [LARGE SCALE GENOMIC DNA]</scope>
    <source>
        <strain evidence="1 2">CGMCC 1.15358</strain>
    </source>
</reference>
<comment type="caution">
    <text evidence="1">The sequence shown here is derived from an EMBL/GenBank/DDBJ whole genome shotgun (WGS) entry which is preliminary data.</text>
</comment>
<organism evidence="1 2">
    <name type="scientific">Croceicoccus pelagius</name>
    <dbReference type="NCBI Taxonomy" id="1703341"/>
    <lineage>
        <taxon>Bacteria</taxon>
        <taxon>Pseudomonadati</taxon>
        <taxon>Pseudomonadota</taxon>
        <taxon>Alphaproteobacteria</taxon>
        <taxon>Sphingomonadales</taxon>
        <taxon>Erythrobacteraceae</taxon>
        <taxon>Croceicoccus</taxon>
    </lineage>
</organism>
<protein>
    <submittedName>
        <fullName evidence="1">Uncharacterized protein</fullName>
    </submittedName>
</protein>
<name>A0A916YMF3_9SPHN</name>
<gene>
    <name evidence="1" type="ORF">GCM10010989_28890</name>
</gene>
<proteinExistence type="predicted"/>
<accession>A0A916YMF3</accession>